<organism evidence="2 3">
    <name type="scientific">Schizophyllum amplum</name>
    <dbReference type="NCBI Taxonomy" id="97359"/>
    <lineage>
        <taxon>Eukaryota</taxon>
        <taxon>Fungi</taxon>
        <taxon>Dikarya</taxon>
        <taxon>Basidiomycota</taxon>
        <taxon>Agaricomycotina</taxon>
        <taxon>Agaricomycetes</taxon>
        <taxon>Agaricomycetidae</taxon>
        <taxon>Agaricales</taxon>
        <taxon>Schizophyllaceae</taxon>
        <taxon>Schizophyllum</taxon>
    </lineage>
</organism>
<reference evidence="2 3" key="1">
    <citation type="journal article" date="2019" name="New Phytol.">
        <title>Comparative genomics reveals unique wood-decay strategies and fruiting body development in the Schizophyllaceae.</title>
        <authorList>
            <person name="Almasi E."/>
            <person name="Sahu N."/>
            <person name="Krizsan K."/>
            <person name="Balint B."/>
            <person name="Kovacs G.M."/>
            <person name="Kiss B."/>
            <person name="Cseklye J."/>
            <person name="Drula E."/>
            <person name="Henrissat B."/>
            <person name="Nagy I."/>
            <person name="Chovatia M."/>
            <person name="Adam C."/>
            <person name="LaButti K."/>
            <person name="Lipzen A."/>
            <person name="Riley R."/>
            <person name="Grigoriev I.V."/>
            <person name="Nagy L.G."/>
        </authorList>
    </citation>
    <scope>NUCLEOTIDE SEQUENCE [LARGE SCALE GENOMIC DNA]</scope>
    <source>
        <strain evidence="2 3">NL-1724</strain>
    </source>
</reference>
<evidence type="ECO:0000256" key="1">
    <source>
        <dbReference type="SAM" id="MobiDB-lite"/>
    </source>
</evidence>
<feature type="region of interest" description="Disordered" evidence="1">
    <location>
        <begin position="150"/>
        <end position="170"/>
    </location>
</feature>
<dbReference type="EMBL" id="VDMD01000002">
    <property type="protein sequence ID" value="TRM67354.1"/>
    <property type="molecule type" value="Genomic_DNA"/>
</dbReference>
<keyword evidence="3" id="KW-1185">Reference proteome</keyword>
<comment type="caution">
    <text evidence="2">The sequence shown here is derived from an EMBL/GenBank/DDBJ whole genome shotgun (WGS) entry which is preliminary data.</text>
</comment>
<proteinExistence type="predicted"/>
<evidence type="ECO:0000313" key="3">
    <source>
        <dbReference type="Proteomes" id="UP000320762"/>
    </source>
</evidence>
<feature type="compositionally biased region" description="Low complexity" evidence="1">
    <location>
        <begin position="157"/>
        <end position="167"/>
    </location>
</feature>
<name>A0A550CRF9_9AGAR</name>
<evidence type="ECO:0000313" key="2">
    <source>
        <dbReference type="EMBL" id="TRM67354.1"/>
    </source>
</evidence>
<sequence length="231" mass="26421">MPCLSLPCRRGRRRRRRASALRDGNRRGMGGAERRHHYASPVVDLDVYFATRVGMGMWFEVPLRRCVDIMDRGEHRAWLWPRTRRRRAVPSSPYFILWIKWYGLGDGAGDYDAAGRGRRPRGRRPRMGRRAAPPFSFVRVIWCRRRRCTPRGEGDARAAGGRASRGGAARRHSSRLGWRDLADWVGGRDLVGRGRDRAAGGRVCDEYMYRLPASEAMCICIDVRRAGAIIL</sequence>
<gene>
    <name evidence="2" type="ORF">BD626DRAFT_625825</name>
</gene>
<protein>
    <submittedName>
        <fullName evidence="2">Uncharacterized protein</fullName>
    </submittedName>
</protein>
<accession>A0A550CRF9</accession>
<dbReference type="AlphaFoldDB" id="A0A550CRF9"/>
<dbReference type="Proteomes" id="UP000320762">
    <property type="component" value="Unassembled WGS sequence"/>
</dbReference>